<keyword evidence="2 6" id="KW-0768">Sushi</keyword>
<keyword evidence="4 5" id="KW-1015">Disulfide bond</keyword>
<feature type="domain" description="Sushi" evidence="10">
    <location>
        <begin position="157"/>
        <end position="220"/>
    </location>
</feature>
<name>A0AAE0W8C4_9BIVA</name>
<dbReference type="PANTHER" id="PTHR45785">
    <property type="entry name" value="COMPLEMENT FACTOR H-RELATED"/>
    <property type="match status" value="1"/>
</dbReference>
<feature type="domain" description="Sushi" evidence="10">
    <location>
        <begin position="765"/>
        <end position="837"/>
    </location>
</feature>
<dbReference type="Pfam" id="PF00084">
    <property type="entry name" value="Sushi"/>
    <property type="match status" value="6"/>
</dbReference>
<dbReference type="InterPro" id="IPR000436">
    <property type="entry name" value="Sushi_SCR_CCP_dom"/>
</dbReference>
<feature type="domain" description="Death" evidence="8">
    <location>
        <begin position="1485"/>
        <end position="1569"/>
    </location>
</feature>
<dbReference type="SMART" id="SM00032">
    <property type="entry name" value="CCP"/>
    <property type="match status" value="18"/>
</dbReference>
<feature type="domain" description="Sushi" evidence="10">
    <location>
        <begin position="281"/>
        <end position="343"/>
    </location>
</feature>
<feature type="domain" description="Sushi" evidence="10">
    <location>
        <begin position="1350"/>
        <end position="1412"/>
    </location>
</feature>
<evidence type="ECO:0000259" key="10">
    <source>
        <dbReference type="PROSITE" id="PS50923"/>
    </source>
</evidence>
<dbReference type="PROSITE" id="PS01186">
    <property type="entry name" value="EGF_2"/>
    <property type="match status" value="1"/>
</dbReference>
<organism evidence="11 12">
    <name type="scientific">Potamilus streckersoni</name>
    <dbReference type="NCBI Taxonomy" id="2493646"/>
    <lineage>
        <taxon>Eukaryota</taxon>
        <taxon>Metazoa</taxon>
        <taxon>Spiralia</taxon>
        <taxon>Lophotrochozoa</taxon>
        <taxon>Mollusca</taxon>
        <taxon>Bivalvia</taxon>
        <taxon>Autobranchia</taxon>
        <taxon>Heteroconchia</taxon>
        <taxon>Palaeoheterodonta</taxon>
        <taxon>Unionida</taxon>
        <taxon>Unionoidea</taxon>
        <taxon>Unionidae</taxon>
        <taxon>Ambleminae</taxon>
        <taxon>Lampsilini</taxon>
        <taxon>Potamilus</taxon>
    </lineage>
</organism>
<feature type="domain" description="Sushi" evidence="10">
    <location>
        <begin position="96"/>
        <end position="154"/>
    </location>
</feature>
<dbReference type="Gene3D" id="2.10.25.10">
    <property type="entry name" value="Laminin"/>
    <property type="match status" value="1"/>
</dbReference>
<gene>
    <name evidence="11" type="ORF">CHS0354_037636</name>
</gene>
<protein>
    <recommendedName>
        <fullName evidence="13">Sushi, von Willebrand factor type A, EGF and pentraxin domain-containing protein 1</fullName>
    </recommendedName>
</protein>
<keyword evidence="3 7" id="KW-0732">Signal</keyword>
<feature type="chain" id="PRO_5042087666" description="Sushi, von Willebrand factor type A, EGF and pentraxin domain-containing protein 1" evidence="7">
    <location>
        <begin position="18"/>
        <end position="1881"/>
    </location>
</feature>
<reference evidence="11" key="1">
    <citation type="journal article" date="2021" name="Genome Biol. Evol.">
        <title>A High-Quality Reference Genome for a Parasitic Bivalve with Doubly Uniparental Inheritance (Bivalvia: Unionida).</title>
        <authorList>
            <person name="Smith C.H."/>
        </authorList>
    </citation>
    <scope>NUCLEOTIDE SEQUENCE</scope>
    <source>
        <strain evidence="11">CHS0354</strain>
    </source>
</reference>
<keyword evidence="12" id="KW-1185">Reference proteome</keyword>
<dbReference type="CDD" id="cd00033">
    <property type="entry name" value="CCP"/>
    <property type="match status" value="7"/>
</dbReference>
<dbReference type="EMBL" id="JAEAOA010002204">
    <property type="protein sequence ID" value="KAK3605236.1"/>
    <property type="molecule type" value="Genomic_DNA"/>
</dbReference>
<feature type="domain" description="Sushi" evidence="10">
    <location>
        <begin position="221"/>
        <end position="280"/>
    </location>
</feature>
<evidence type="ECO:0000256" key="1">
    <source>
        <dbReference type="ARBA" id="ARBA00004328"/>
    </source>
</evidence>
<dbReference type="SUPFAM" id="SSF57535">
    <property type="entry name" value="Complement control module/SCR domain"/>
    <property type="match status" value="9"/>
</dbReference>
<feature type="signal peptide" evidence="7">
    <location>
        <begin position="1"/>
        <end position="17"/>
    </location>
</feature>
<feature type="domain" description="Sushi" evidence="10">
    <location>
        <begin position="344"/>
        <end position="405"/>
    </location>
</feature>
<evidence type="ECO:0000256" key="7">
    <source>
        <dbReference type="SAM" id="SignalP"/>
    </source>
</evidence>
<dbReference type="PANTHER" id="PTHR45785:SF2">
    <property type="entry name" value="COMPLEMENT FACTOR H-RELATED"/>
    <property type="match status" value="1"/>
</dbReference>
<dbReference type="InterPro" id="IPR051503">
    <property type="entry name" value="ComplSys_Reg/VirEntry_Med"/>
</dbReference>
<dbReference type="InterPro" id="IPR035976">
    <property type="entry name" value="Sushi/SCR/CCP_sf"/>
</dbReference>
<dbReference type="InterPro" id="IPR000488">
    <property type="entry name" value="Death_dom"/>
</dbReference>
<evidence type="ECO:0000313" key="12">
    <source>
        <dbReference type="Proteomes" id="UP001195483"/>
    </source>
</evidence>
<feature type="domain" description="Sushi" evidence="10">
    <location>
        <begin position="692"/>
        <end position="764"/>
    </location>
</feature>
<feature type="disulfide bond" evidence="5">
    <location>
        <begin position="1652"/>
        <end position="1661"/>
    </location>
</feature>
<feature type="disulfide bond" evidence="6">
    <location>
        <begin position="251"/>
        <end position="278"/>
    </location>
</feature>
<feature type="domain" description="Sushi" evidence="10">
    <location>
        <begin position="838"/>
        <end position="910"/>
    </location>
</feature>
<dbReference type="Proteomes" id="UP001195483">
    <property type="component" value="Unassembled WGS sequence"/>
</dbReference>
<dbReference type="PROSITE" id="PS00022">
    <property type="entry name" value="EGF_1"/>
    <property type="match status" value="1"/>
</dbReference>
<feature type="domain" description="Sushi" evidence="10">
    <location>
        <begin position="1113"/>
        <end position="1180"/>
    </location>
</feature>
<keyword evidence="5" id="KW-0245">EGF-like domain</keyword>
<evidence type="ECO:0000259" key="9">
    <source>
        <dbReference type="PROSITE" id="PS50026"/>
    </source>
</evidence>
<comment type="subcellular location">
    <subcellularLocation>
        <location evidence="1">Virion</location>
    </subcellularLocation>
</comment>
<evidence type="ECO:0000256" key="5">
    <source>
        <dbReference type="PROSITE-ProRule" id="PRU00076"/>
    </source>
</evidence>
<dbReference type="InterPro" id="IPR000742">
    <property type="entry name" value="EGF"/>
</dbReference>
<dbReference type="GO" id="GO:0007165">
    <property type="term" value="P:signal transduction"/>
    <property type="evidence" value="ECO:0007669"/>
    <property type="project" value="InterPro"/>
</dbReference>
<evidence type="ECO:0000256" key="4">
    <source>
        <dbReference type="ARBA" id="ARBA00023157"/>
    </source>
</evidence>
<comment type="caution">
    <text evidence="11">The sequence shown here is derived from an EMBL/GenBank/DDBJ whole genome shotgun (WGS) entry which is preliminary data.</text>
</comment>
<sequence>MGTWSLIVVLLISSSASLEKKCPSNILKKFLSDSSKAKEHYQNGETISVTCLADSGETGYDYDIYDDNAGSDTKDSSVVLNCTEGKWTGRYPACFSNCSKPDLYAILDPEYDLFFPGDNVTIKACKEENVRIEGDTTLICTADGTWIGSATCPMKQRSCNEQPPNIANAYINSVVLHEYRHGAILRYKCLQAYDQMGIYSVTCNNGQWISDSASRMRCIIGQCSPIYNREIENGRVKNTIFEVGTYAEFECYDGYELDGNARILCMADRKWYQEIPKCKPVSCPSPKQPLHGRLVQEAYNGVLNIYQSTIRYDCDKGYRVVGPKFRICQADRTWTGNDTKCEEILCDKPSPPEYGRVYLIDNSEKVGSQIEYICDEHHIMEPITSQFAICTEHGYWSKPKPRCIKTCEIRALSHGSVKINVRWGRKITADTYVPDNTVLIFTCNNGYEMYSGGYEPDGRLKCINGTLLPGPPECRPRRCRIDARVKPEYFSGGHRVLDRHIHNGTVMEARCPDWMELVSPDGYLNLRLQSVICNMGTLEPGPLDCNEKRCKVPEIENGQFRNGGVAIDQGEMIRSSSNISLTCAYGYELYNEIRNEYLVLTRTVVICYRGSFNAGIPTCQPRRCWIRPLDNLEYFKGTREVEGYVANGTVMEARCPDYMELVSPDGYLDVKIQSVICNMGTLEPRPLDCKGKRCKVPEIENGQFRNGVVAINQGEMIESFSNISLTCTEGYELYKIKKEYLDLQRTEVICYLGSFNPEIPTCQPKRCKVPEIENGQFRNGVVAINQGEMIESFSNISLLCDDGYELYKIKKEYLDLQRAEVICYLGSFNPEIPTCQPKRCKVPEIENGQFRNGVVAINQGEMIESFSNISLTCTEGYELYKIKKEYLDLQRTEVICYLGSFNPEIPTCQPRRCVIDPPVNLEYFIGAIKVVRYVDNGTVMEARCPDHMKLVRTGEYLNREDQSVICNMGTLDPGPLDCMENVCDKPTFLYTIVSSVILVKDDIEFSHGTKLNASCEPSSTLHNEDGKTIQTVTATTECIQGEWKPNLSCKKMCKTPFLTPPSTGFMVNGITKQDELFPHDQSIEVACSEGYRQQGTLTCNAGKWKGNSTCEPEVCDEPAFQYTIVKNGTLVNEDILFSHGTKLKASCESSFTLMTDYDRKGSGSTECIHGEWKPKFNCKKKCTLPAGTFKFVHKDYQNLSKTEGDQVRHGRQMVQDCQSGNKTLQKSICTNGSWVPLFQGCAKDIPRCRIPNDHGMNFTFLHNGTEIADGHVNAGDMIMVSCKFGYKTLTSSVIEIVYEYDYLGYESTADHARDSKGMASEKPNTAIDGKYTCDESGNWKPEIRLTCKQITCDRFDDYSFINGIITYSTPYVIIEGTVASFTCHPGYRRVGDYNRKCQEDGTWSGDCVTCQNDKHNSSTTCLSPCVPDGAIKIGSYTYEIGSKVEFQCLPSNTQYSGDNSNIRHCIDSNNSATWNGTQINCKGVRDVLLTMIAGGLTNEWRNLSIALGLRSEEVIIPADEPAMNATLKILHYWRDNAMKGKPKSLIPELIIALEKLHNRNVAEVLRISNDLDKVRCMRPVFNGTVKPMKLSYQFGESVTISSCNDGYMLENQNYLVCSENETWIGNSTCRNAICIPDCGKNRRCIRDNECQCAEGFSGKKCDQEAISEVSSCTSPNISDVRVQPSKERYAVNETVSLTGCQKGLELVGAKTLLCRTDGSWSGHAQCISYCQNGITSWNNTSYKRVNTSIIQEIYYKAHQSENHCFDKCTNDTRCKAVQLYTERTDVIHCKHFTQNTKDKPDGFLSHGQQVLKVYDKVCDDECVVPKLNESLFHNEGFPYLLRKVQDGTVLSIKCKVPELTAVPDMITCMGGQWSHMTEKIS</sequence>
<feature type="domain" description="EGF-like" evidence="9">
    <location>
        <begin position="1630"/>
        <end position="1662"/>
    </location>
</feature>
<dbReference type="PROSITE" id="PS50923">
    <property type="entry name" value="SUSHI"/>
    <property type="match status" value="13"/>
</dbReference>
<evidence type="ECO:0000256" key="3">
    <source>
        <dbReference type="ARBA" id="ARBA00022729"/>
    </source>
</evidence>
<accession>A0AAE0W8C4</accession>
<dbReference type="PROSITE" id="PS50017">
    <property type="entry name" value="DEATH_DOMAIN"/>
    <property type="match status" value="1"/>
</dbReference>
<feature type="domain" description="Sushi" evidence="10">
    <location>
        <begin position="1574"/>
        <end position="1631"/>
    </location>
</feature>
<reference evidence="11" key="2">
    <citation type="journal article" date="2021" name="Genome Biol. Evol.">
        <title>Developing a high-quality reference genome for a parasitic bivalve with doubly uniparental inheritance (Bivalvia: Unionida).</title>
        <authorList>
            <person name="Smith C.H."/>
        </authorList>
    </citation>
    <scope>NUCLEOTIDE SEQUENCE</scope>
    <source>
        <strain evidence="11">CHS0354</strain>
        <tissue evidence="11">Mantle</tissue>
    </source>
</reference>
<feature type="domain" description="Sushi" evidence="10">
    <location>
        <begin position="1419"/>
        <end position="1483"/>
    </location>
</feature>
<feature type="disulfide bond" evidence="6">
    <location>
        <begin position="125"/>
        <end position="152"/>
    </location>
</feature>
<comment type="caution">
    <text evidence="5">Lacks conserved residue(s) required for the propagation of feature annotation.</text>
</comment>
<feature type="disulfide bond" evidence="6">
    <location>
        <begin position="1383"/>
        <end position="1410"/>
    </location>
</feature>
<proteinExistence type="predicted"/>
<reference evidence="11" key="3">
    <citation type="submission" date="2023-05" db="EMBL/GenBank/DDBJ databases">
        <authorList>
            <person name="Smith C.H."/>
        </authorList>
    </citation>
    <scope>NUCLEOTIDE SEQUENCE</scope>
    <source>
        <strain evidence="11">CHS0354</strain>
        <tissue evidence="11">Mantle</tissue>
    </source>
</reference>
<evidence type="ECO:0008006" key="13">
    <source>
        <dbReference type="Google" id="ProtNLM"/>
    </source>
</evidence>
<dbReference type="Gene3D" id="2.10.70.10">
    <property type="entry name" value="Complement Module, domain 1"/>
    <property type="match status" value="8"/>
</dbReference>
<dbReference type="PROSITE" id="PS50026">
    <property type="entry name" value="EGF_3"/>
    <property type="match status" value="1"/>
</dbReference>
<feature type="domain" description="Sushi" evidence="10">
    <location>
        <begin position="1670"/>
        <end position="1728"/>
    </location>
</feature>
<evidence type="ECO:0000313" key="11">
    <source>
        <dbReference type="EMBL" id="KAK3605236.1"/>
    </source>
</evidence>
<feature type="disulfide bond" evidence="6">
    <location>
        <begin position="314"/>
        <end position="341"/>
    </location>
</feature>
<feature type="disulfide bond" evidence="5">
    <location>
        <begin position="1634"/>
        <end position="1644"/>
    </location>
</feature>
<evidence type="ECO:0000256" key="2">
    <source>
        <dbReference type="ARBA" id="ARBA00022659"/>
    </source>
</evidence>
<evidence type="ECO:0000259" key="8">
    <source>
        <dbReference type="PROSITE" id="PS50017"/>
    </source>
</evidence>
<evidence type="ECO:0000256" key="6">
    <source>
        <dbReference type="PROSITE-ProRule" id="PRU00302"/>
    </source>
</evidence>